<dbReference type="AlphaFoldDB" id="A0AA41QSP1"/>
<comment type="caution">
    <text evidence="4">The sequence shown here is derived from an EMBL/GenBank/DDBJ whole genome shotgun (WGS) entry which is preliminary data.</text>
</comment>
<dbReference type="Pfam" id="PF20990">
    <property type="entry name" value="DUF2207_C"/>
    <property type="match status" value="1"/>
</dbReference>
<feature type="transmembrane region" description="Helical" evidence="2">
    <location>
        <begin position="504"/>
        <end position="520"/>
    </location>
</feature>
<feature type="transmembrane region" description="Helical" evidence="2">
    <location>
        <begin position="313"/>
        <end position="335"/>
    </location>
</feature>
<evidence type="ECO:0000313" key="5">
    <source>
        <dbReference type="Proteomes" id="UP001165341"/>
    </source>
</evidence>
<organism evidence="4 5">
    <name type="scientific">Cryobacterium zhongshanensis</name>
    <dbReference type="NCBI Taxonomy" id="2928153"/>
    <lineage>
        <taxon>Bacteria</taxon>
        <taxon>Bacillati</taxon>
        <taxon>Actinomycetota</taxon>
        <taxon>Actinomycetes</taxon>
        <taxon>Micrococcales</taxon>
        <taxon>Microbacteriaceae</taxon>
        <taxon>Cryobacterium</taxon>
    </lineage>
</organism>
<feature type="region of interest" description="Disordered" evidence="1">
    <location>
        <begin position="1"/>
        <end position="24"/>
    </location>
</feature>
<proteinExistence type="predicted"/>
<evidence type="ECO:0000313" key="4">
    <source>
        <dbReference type="EMBL" id="MCI4656936.1"/>
    </source>
</evidence>
<keyword evidence="2" id="KW-0812">Transmembrane</keyword>
<gene>
    <name evidence="4" type="ORF">MQH31_03810</name>
</gene>
<dbReference type="EMBL" id="JALGAR010000001">
    <property type="protein sequence ID" value="MCI4656936.1"/>
    <property type="molecule type" value="Genomic_DNA"/>
</dbReference>
<sequence length="651" mass="70800">MADSSSSPAHDASPPAPAAPPASGMVASLGRRLERLDHWADATGIGRKRLILRAVCVLLTLAGLVMLFGKDLTPPDTLDDYLHPAKTSADEFLIRNLAVDYTLDADAQGYSRATVLETVDGIFGSDSTATGITRYLVAESRGHTVHTTVTSVTDAGGTAVPFTVTRSGDTWKISTDTGARLVGDHRFLIRYVQTELTDHVQDAQNTAFEDSLNWSVTGERWLQGMGGVDVTVRMDKALAGHMTGEPSWGVAWAILGSTASFDRVADDDPLAQPGQAVFHNRVLSTLPPFGTVWVEFHFADGTFVPSDRSLLEWMRLLAPFLPILVGVVLLLLGLLARATVWRNASGRGIVIAESTPQAGVDLLLASHILGRSRRAIVASLLDLAVRGNVRLLRVSPVTDGRVGGRAGGGGNGANSPAGRHWYEFEYVNDTALTDGDKGLLNAVFGDARIISTKRRPAKRSMRPVRLEARGGLLRPAFRQLSLSGWRRSLAEGYRRVPTGFVRDLLTWGVIATTALQWGLSRQLAYDGIESQAWLLFWVSVASAAVTFSAFTLAVTRYPLTRKGALAREHLLGLREYIRVAEQLRIDFLQSPSGALYTQRRASVEVADLNDPLLAYAILFGLERGWRRELDLASAGELPRGWWLPRDLARTP</sequence>
<keyword evidence="2" id="KW-1133">Transmembrane helix</keyword>
<feature type="transmembrane region" description="Helical" evidence="2">
    <location>
        <begin position="532"/>
        <end position="554"/>
    </location>
</feature>
<feature type="compositionally biased region" description="Low complexity" evidence="1">
    <location>
        <begin position="1"/>
        <end position="13"/>
    </location>
</feature>
<name>A0AA41QSP1_9MICO</name>
<keyword evidence="5" id="KW-1185">Reference proteome</keyword>
<evidence type="ECO:0000256" key="1">
    <source>
        <dbReference type="SAM" id="MobiDB-lite"/>
    </source>
</evidence>
<protein>
    <submittedName>
        <fullName evidence="4">DUF2207 domain-containing protein</fullName>
    </submittedName>
</protein>
<evidence type="ECO:0000256" key="2">
    <source>
        <dbReference type="SAM" id="Phobius"/>
    </source>
</evidence>
<accession>A0AA41QSP1</accession>
<evidence type="ECO:0000259" key="3">
    <source>
        <dbReference type="Pfam" id="PF20990"/>
    </source>
</evidence>
<feature type="transmembrane region" description="Helical" evidence="2">
    <location>
        <begin position="50"/>
        <end position="69"/>
    </location>
</feature>
<dbReference type="RefSeq" id="WP_134535696.1">
    <property type="nucleotide sequence ID" value="NZ_JALGAR010000001.1"/>
</dbReference>
<dbReference type="InterPro" id="IPR048389">
    <property type="entry name" value="YciQ-like_C"/>
</dbReference>
<reference evidence="4" key="1">
    <citation type="submission" date="2022-03" db="EMBL/GenBank/DDBJ databases">
        <title>Cryobacterium sp. nov. strain ZS14-85, isolated from Antarctic soil.</title>
        <authorList>
            <person name="Li J."/>
            <person name="Niu G."/>
        </authorList>
    </citation>
    <scope>NUCLEOTIDE SEQUENCE</scope>
    <source>
        <strain evidence="4">ZS14-85</strain>
    </source>
</reference>
<keyword evidence="2" id="KW-0472">Membrane</keyword>
<dbReference type="Proteomes" id="UP001165341">
    <property type="component" value="Unassembled WGS sequence"/>
</dbReference>
<feature type="domain" description="Predicted membrane protein YciQ-like C-terminal" evidence="3">
    <location>
        <begin position="373"/>
        <end position="629"/>
    </location>
</feature>